<keyword evidence="2" id="KW-1185">Reference proteome</keyword>
<reference evidence="1 2" key="1">
    <citation type="journal article" date="2015" name="Genome Announc.">
        <title>Expanding the biotechnology potential of lactobacilli through comparative genomics of 213 strains and associated genera.</title>
        <authorList>
            <person name="Sun Z."/>
            <person name="Harris H.M."/>
            <person name="McCann A."/>
            <person name="Guo C."/>
            <person name="Argimon S."/>
            <person name="Zhang W."/>
            <person name="Yang X."/>
            <person name="Jeffery I.B."/>
            <person name="Cooney J.C."/>
            <person name="Kagawa T.F."/>
            <person name="Liu W."/>
            <person name="Song Y."/>
            <person name="Salvetti E."/>
            <person name="Wrobel A."/>
            <person name="Rasinkangas P."/>
            <person name="Parkhill J."/>
            <person name="Rea M.C."/>
            <person name="O'Sullivan O."/>
            <person name="Ritari J."/>
            <person name="Douillard F.P."/>
            <person name="Paul Ross R."/>
            <person name="Yang R."/>
            <person name="Briner A.E."/>
            <person name="Felis G.E."/>
            <person name="de Vos W.M."/>
            <person name="Barrangou R."/>
            <person name="Klaenhammer T.R."/>
            <person name="Caufield P.W."/>
            <person name="Cui Y."/>
            <person name="Zhang H."/>
            <person name="O'Toole P.W."/>
        </authorList>
    </citation>
    <scope>NUCLEOTIDE SEQUENCE [LARGE SCALE GENOMIC DNA]</scope>
    <source>
        <strain evidence="1 2">DSM 19910</strain>
    </source>
</reference>
<dbReference type="RefSeq" id="WP_057744516.1">
    <property type="nucleotide sequence ID" value="NZ_AZEF01000027.1"/>
</dbReference>
<accession>A0A0R1LZY1</accession>
<dbReference type="GO" id="GO:0160105">
    <property type="term" value="F:tRNA (adenine(22)-N1)-methyltransferase activity"/>
    <property type="evidence" value="ECO:0007669"/>
    <property type="project" value="InterPro"/>
</dbReference>
<dbReference type="PANTHER" id="PTHR38451">
    <property type="entry name" value="TRNA (ADENINE(22)-N(1))-METHYLTRANSFERASE"/>
    <property type="match status" value="1"/>
</dbReference>
<dbReference type="STRING" id="1423731.FC81_GL001388"/>
<dbReference type="InterPro" id="IPR006901">
    <property type="entry name" value="TrmK"/>
</dbReference>
<name>A0A0R1LZY1_9LACO</name>
<dbReference type="PANTHER" id="PTHR38451:SF1">
    <property type="entry name" value="TRNA (ADENINE(22)-N(1))-METHYLTRANSFERASE"/>
    <property type="match status" value="1"/>
</dbReference>
<protein>
    <recommendedName>
        <fullName evidence="3">SAM-dependent methyltransferase</fullName>
    </recommendedName>
</protein>
<evidence type="ECO:0008006" key="3">
    <source>
        <dbReference type="Google" id="ProtNLM"/>
    </source>
</evidence>
<organism evidence="1 2">
    <name type="scientific">Liquorilactobacillus capillatus DSM 19910</name>
    <dbReference type="NCBI Taxonomy" id="1423731"/>
    <lineage>
        <taxon>Bacteria</taxon>
        <taxon>Bacillati</taxon>
        <taxon>Bacillota</taxon>
        <taxon>Bacilli</taxon>
        <taxon>Lactobacillales</taxon>
        <taxon>Lactobacillaceae</taxon>
        <taxon>Liquorilactobacillus</taxon>
    </lineage>
</organism>
<dbReference type="OrthoDB" id="5881184at2"/>
<dbReference type="EMBL" id="AZEF01000027">
    <property type="protein sequence ID" value="KRL01247.1"/>
    <property type="molecule type" value="Genomic_DNA"/>
</dbReference>
<dbReference type="Gene3D" id="1.10.287.1890">
    <property type="match status" value="1"/>
</dbReference>
<proteinExistence type="predicted"/>
<dbReference type="AlphaFoldDB" id="A0A0R1LZY1"/>
<sequence length="232" mass="26051">MDAKHLSARLLAVAKYVPLGARLADIGSDHAYLPAYLGLNNKISYAVAGEVVEGPYLNAVHEIKKEGLADIVKVRLADGLAAITAKDEIDVITICGMGGPLIYQILNADLRKLKQYPKLILQPNVGEQQVRTWLTEHNYQITTEKIIEEDQHIYEIIVAERQKKVSALTDDDYLFGPFLRKEKSPVFIKKWQREQEKLKHVLGEISKARQVPYTQKALLENKIKKIGGVLNG</sequence>
<dbReference type="InterPro" id="IPR029063">
    <property type="entry name" value="SAM-dependent_MTases_sf"/>
</dbReference>
<dbReference type="Pfam" id="PF04816">
    <property type="entry name" value="TrmK"/>
    <property type="match status" value="1"/>
</dbReference>
<dbReference type="SUPFAM" id="SSF53335">
    <property type="entry name" value="S-adenosyl-L-methionine-dependent methyltransferases"/>
    <property type="match status" value="1"/>
</dbReference>
<evidence type="ECO:0000313" key="2">
    <source>
        <dbReference type="Proteomes" id="UP000051621"/>
    </source>
</evidence>
<dbReference type="PIRSF" id="PIRSF018637">
    <property type="entry name" value="TrmK"/>
    <property type="match status" value="1"/>
</dbReference>
<dbReference type="Gene3D" id="3.40.50.150">
    <property type="entry name" value="Vaccinia Virus protein VP39"/>
    <property type="match status" value="1"/>
</dbReference>
<dbReference type="PATRIC" id="fig|1423731.3.peg.1427"/>
<comment type="caution">
    <text evidence="1">The sequence shown here is derived from an EMBL/GenBank/DDBJ whole genome shotgun (WGS) entry which is preliminary data.</text>
</comment>
<evidence type="ECO:0000313" key="1">
    <source>
        <dbReference type="EMBL" id="KRL01247.1"/>
    </source>
</evidence>
<gene>
    <name evidence="1" type="ORF">FC81_GL001388</name>
</gene>
<dbReference type="Proteomes" id="UP000051621">
    <property type="component" value="Unassembled WGS sequence"/>
</dbReference>